<dbReference type="GO" id="GO:0000166">
    <property type="term" value="F:nucleotide binding"/>
    <property type="evidence" value="ECO:0007669"/>
    <property type="project" value="InterPro"/>
</dbReference>
<dbReference type="PANTHER" id="PTHR15561:SF0">
    <property type="entry name" value="DNA-DIRECTED RNA POLYMERASE III SUBUNIT RPC9"/>
    <property type="match status" value="1"/>
</dbReference>
<dbReference type="GeneID" id="108732608"/>
<evidence type="ECO:0000256" key="1">
    <source>
        <dbReference type="ARBA" id="ARBA00004123"/>
    </source>
</evidence>
<dbReference type="Pfam" id="PF03874">
    <property type="entry name" value="RNA_pol_Rpb4"/>
    <property type="match status" value="1"/>
</dbReference>
<reference evidence="16" key="1">
    <citation type="submission" date="2025-08" db="UniProtKB">
        <authorList>
            <consortium name="RefSeq"/>
        </authorList>
    </citation>
    <scope>IDENTIFICATION</scope>
    <source>
        <tissue evidence="16">Entire body</tissue>
    </source>
</reference>
<keyword evidence="7" id="KW-0472">Membrane</keyword>
<name>A0A1W4W4D5_AGRPL</name>
<dbReference type="CTD" id="32678"/>
<dbReference type="InterPro" id="IPR010997">
    <property type="entry name" value="HRDC-like_sf"/>
</dbReference>
<sequence>MEIINTKVATLSNFEVMNHLQNVKEGKKRNKGQLATITYETLRYLESTPCKHQTPESIENCLKALKHYNLTKNEKLMLINTPPITPLEIQLMVEESEERLTEEQVEEILQIITEHFPHVRKIEAEVEEEVEGT</sequence>
<organism evidence="15 16">
    <name type="scientific">Agrilus planipennis</name>
    <name type="common">Emerald ash borer</name>
    <name type="synonym">Agrilus marcopoli</name>
    <dbReference type="NCBI Taxonomy" id="224129"/>
    <lineage>
        <taxon>Eukaryota</taxon>
        <taxon>Metazoa</taxon>
        <taxon>Ecdysozoa</taxon>
        <taxon>Arthropoda</taxon>
        <taxon>Hexapoda</taxon>
        <taxon>Insecta</taxon>
        <taxon>Pterygota</taxon>
        <taxon>Neoptera</taxon>
        <taxon>Endopterygota</taxon>
        <taxon>Coleoptera</taxon>
        <taxon>Polyphaga</taxon>
        <taxon>Elateriformia</taxon>
        <taxon>Buprestoidea</taxon>
        <taxon>Buprestidae</taxon>
        <taxon>Agrilinae</taxon>
        <taxon>Agrilus</taxon>
    </lineage>
</organism>
<keyword evidence="6 16" id="KW-0240">DNA-directed RNA polymerase</keyword>
<feature type="domain" description="RNA polymerase Rpb4/RPC9 core" evidence="14">
    <location>
        <begin position="1"/>
        <end position="119"/>
    </location>
</feature>
<evidence type="ECO:0000256" key="11">
    <source>
        <dbReference type="ARBA" id="ARBA00044007"/>
    </source>
</evidence>
<dbReference type="InParanoid" id="A0A1W4W4D5"/>
<dbReference type="GO" id="GO:0005666">
    <property type="term" value="C:RNA polymerase III complex"/>
    <property type="evidence" value="ECO:0007669"/>
    <property type="project" value="InterPro"/>
</dbReference>
<comment type="function">
    <text evidence="10">Accessory protein for the calcitonin gene-related peptide (CGRP) receptor. It modulates CGRP responsiveness in a variety of tissues.</text>
</comment>
<gene>
    <name evidence="16" type="primary">LOC108732608</name>
</gene>
<dbReference type="OrthoDB" id="1746530at2759"/>
<dbReference type="Proteomes" id="UP000192223">
    <property type="component" value="Unplaced"/>
</dbReference>
<evidence type="ECO:0000313" key="15">
    <source>
        <dbReference type="Proteomes" id="UP000192223"/>
    </source>
</evidence>
<comment type="subunit">
    <text evidence="11">Component of the RNA polymerase III complex consisting of 17 subunits: a ten-subunit horseshoe-shaped catalytic core composed of POLR3A/RPC1, POLR3B/RPC2, POLR1C/RPAC1, POLR1D/RPAC2, POLR3K/RPC10, POLR2E/RPABC1, POLR2F/RPABC2, POLR2H/RPABC3, POLR2K/RPABC4 and POLR2L/RPABC5; a mobile stalk composed of two subunits POLR3H/RPC8 and CRCP/RPC9, protruding from the core and functioning primarily in transcription initiation; and additional subunits homologous to general transcription factors of the RNA polymerase II machinery, POLR3C/RPC3-POLR3F/RPC6-POLR3G/RPC7 heterotrimer required for transcription initiation and POLR3D/RPC4-POLR3E/RPC5 heterodimer involved in both transcription initiation and termination.</text>
</comment>
<dbReference type="InterPro" id="IPR038846">
    <property type="entry name" value="RPC9"/>
</dbReference>
<dbReference type="FunFam" id="1.20.1250.40:FF:000002">
    <property type="entry name" value="DNA-directed RNA polymerase III subunit RPC9"/>
    <property type="match status" value="1"/>
</dbReference>
<dbReference type="STRING" id="224129.A0A1W4W4D5"/>
<evidence type="ECO:0000256" key="7">
    <source>
        <dbReference type="ARBA" id="ARBA00023136"/>
    </source>
</evidence>
<evidence type="ECO:0000256" key="12">
    <source>
        <dbReference type="ARBA" id="ARBA00045808"/>
    </source>
</evidence>
<keyword evidence="5" id="KW-1003">Cell membrane</keyword>
<comment type="subcellular location">
    <subcellularLocation>
        <location evidence="2">Cell membrane</location>
        <topology evidence="2">Peripheral membrane protein</topology>
        <orientation evidence="2">Cytoplasmic side</orientation>
    </subcellularLocation>
    <subcellularLocation>
        <location evidence="1">Nucleus</location>
    </subcellularLocation>
</comment>
<dbReference type="InterPro" id="IPR006590">
    <property type="entry name" value="RNA_pol_Rpb4/RPC9_core"/>
</dbReference>
<dbReference type="Gene3D" id="1.20.1250.40">
    <property type="match status" value="1"/>
</dbReference>
<evidence type="ECO:0000256" key="8">
    <source>
        <dbReference type="ARBA" id="ARBA00023163"/>
    </source>
</evidence>
<dbReference type="InterPro" id="IPR038324">
    <property type="entry name" value="Rpb4/RPC9_sf"/>
</dbReference>
<keyword evidence="9" id="KW-0539">Nucleus</keyword>
<evidence type="ECO:0000259" key="14">
    <source>
        <dbReference type="SMART" id="SM00657"/>
    </source>
</evidence>
<dbReference type="SUPFAM" id="SSF47819">
    <property type="entry name" value="HRDC-like"/>
    <property type="match status" value="1"/>
</dbReference>
<protein>
    <recommendedName>
        <fullName evidence="4">DNA-directed RNA polymerase III subunit RPC9</fullName>
    </recommendedName>
    <alternativeName>
        <fullName evidence="13">DNA-directed RNA polymerase III subunit rpc9</fullName>
    </alternativeName>
</protein>
<proteinExistence type="inferred from homology"/>
<evidence type="ECO:0000256" key="2">
    <source>
        <dbReference type="ARBA" id="ARBA00004413"/>
    </source>
</evidence>
<dbReference type="AlphaFoldDB" id="A0A1W4W4D5"/>
<evidence type="ECO:0000313" key="16">
    <source>
        <dbReference type="RefSeq" id="XP_018318999.1"/>
    </source>
</evidence>
<keyword evidence="8" id="KW-0804">Transcription</keyword>
<dbReference type="InterPro" id="IPR005574">
    <property type="entry name" value="Rpb4/RPC9"/>
</dbReference>
<dbReference type="RefSeq" id="XP_018318999.1">
    <property type="nucleotide sequence ID" value="XM_018463497.2"/>
</dbReference>
<dbReference type="PANTHER" id="PTHR15561">
    <property type="entry name" value="CALCITONIN GENE-RELATED PEPTIDE-RECEPTOR COMPONENT PROTEIN"/>
    <property type="match status" value="1"/>
</dbReference>
<accession>A0A1W4W4D5</accession>
<dbReference type="GO" id="GO:0006384">
    <property type="term" value="P:transcription initiation at RNA polymerase III promoter"/>
    <property type="evidence" value="ECO:0007669"/>
    <property type="project" value="InterPro"/>
</dbReference>
<keyword evidence="15" id="KW-1185">Reference proteome</keyword>
<dbReference type="KEGG" id="apln:108732608"/>
<evidence type="ECO:0000256" key="13">
    <source>
        <dbReference type="ARBA" id="ARBA00073026"/>
    </source>
</evidence>
<evidence type="ECO:0000256" key="5">
    <source>
        <dbReference type="ARBA" id="ARBA00022475"/>
    </source>
</evidence>
<evidence type="ECO:0000256" key="4">
    <source>
        <dbReference type="ARBA" id="ARBA00016672"/>
    </source>
</evidence>
<evidence type="ECO:0000256" key="10">
    <source>
        <dbReference type="ARBA" id="ARBA00043924"/>
    </source>
</evidence>
<comment type="function">
    <text evidence="12">DNA-dependent RNA polymerase catalyzes the transcription of DNA into RNA using the four ribonucleoside triphosphates as substrates. Specific peripheric component of RNA polymerase III (Pol III) which synthesizes small non-coding RNAs including 5S rRNA, snRNAs, tRNAs and miRNAs from at least 500 distinct genomic loci. With POLR3H/RPC8 forms a mobile stalk that protrudes from Pol III core and functions primarily in transcription initiation. Pol III plays a key role in sensing and limiting infection by intracellular bacteria and DNA viruses. Acts as nuclear and cytosolic DNA sensor involved in innate immune response. Can sense non-self dsDNA that serves as template for transcription into dsRNA. The non-self RNA polymerase III transcripts, such as Epstein-Barr virus-encoded RNAs (EBERs) induce type I interferon and NF-kappa-B through the RIG-I pathway.</text>
</comment>
<dbReference type="GO" id="GO:0005886">
    <property type="term" value="C:plasma membrane"/>
    <property type="evidence" value="ECO:0007669"/>
    <property type="project" value="UniProtKB-SubCell"/>
</dbReference>
<evidence type="ECO:0000256" key="3">
    <source>
        <dbReference type="ARBA" id="ARBA00006898"/>
    </source>
</evidence>
<dbReference type="SMART" id="SM00657">
    <property type="entry name" value="RPOL4c"/>
    <property type="match status" value="1"/>
</dbReference>
<comment type="similarity">
    <text evidence="3">Belongs to the eukaryotic RPC9 RNA polymerase subunit family.</text>
</comment>
<evidence type="ECO:0000256" key="9">
    <source>
        <dbReference type="ARBA" id="ARBA00023242"/>
    </source>
</evidence>
<evidence type="ECO:0000256" key="6">
    <source>
        <dbReference type="ARBA" id="ARBA00022478"/>
    </source>
</evidence>